<keyword evidence="2" id="KW-0456">Lyase</keyword>
<dbReference type="InterPro" id="IPR008397">
    <property type="entry name" value="Alginate_lyase_dom"/>
</dbReference>
<dbReference type="InterPro" id="IPR008929">
    <property type="entry name" value="Chondroitin_lyas"/>
</dbReference>
<feature type="chain" id="PRO_5042034287" description="Alginate lyase domain-containing protein" evidence="3">
    <location>
        <begin position="26"/>
        <end position="501"/>
    </location>
</feature>
<evidence type="ECO:0000256" key="2">
    <source>
        <dbReference type="ARBA" id="ARBA00023239"/>
    </source>
</evidence>
<dbReference type="EMBL" id="JANAWD010000703">
    <property type="protein sequence ID" value="KAJ3476475.1"/>
    <property type="molecule type" value="Genomic_DNA"/>
</dbReference>
<dbReference type="SUPFAM" id="SSF48230">
    <property type="entry name" value="Chondroitin AC/alginate lyase"/>
    <property type="match status" value="1"/>
</dbReference>
<feature type="signal peptide" evidence="3">
    <location>
        <begin position="1"/>
        <end position="25"/>
    </location>
</feature>
<sequence length="501" mass="55156">MWKAAKTSTLVLLAACLSWAPAVHSFYSYDNDFIPPQYFLSKNWSNTTLEAQQTILAWAEETAAKGPWSVMNKTITPPSGTKHDYMSWAPYWWPDCSKAGNTTELTPEQSTPTLRVFHSTTDILSHLARFSHSIRLYACISGIVWVTCAYVPRDGQFNPDVRTLINDIGNFGDMSDAILYNSISWAINGDSKYPTRIANWIDTWFLNNDTMMNPNLNYAQMNRGPTGQVGTHTGILDLKSMAKIAVGILILREGKAPEWTTEVDNGFDAWIKAYIPWLTSAKIALEEMNSANNHGSFYFNQLASLQILSGDKDGAKQTIQKFFTGIYENQIAANGDQPFESERTHPYHYRAYNLQAMLTNARLGAYVGFNAWNVTTKQGGTIKSALDFAMTKAAGSEPASEIYMIVQAIAASYGDPGNTYANWLLQNAGPDYVKDACFLWNQPLSDNGLVNVTSLTSSASAAGAAATGKNQKANDASAVQRYGVLVYTLCVAAGLFVLRGL</sequence>
<proteinExistence type="predicted"/>
<feature type="domain" description="Alginate lyase" evidence="4">
    <location>
        <begin position="69"/>
        <end position="396"/>
    </location>
</feature>
<organism evidence="5 6">
    <name type="scientific">Meripilus lineatus</name>
    <dbReference type="NCBI Taxonomy" id="2056292"/>
    <lineage>
        <taxon>Eukaryota</taxon>
        <taxon>Fungi</taxon>
        <taxon>Dikarya</taxon>
        <taxon>Basidiomycota</taxon>
        <taxon>Agaricomycotina</taxon>
        <taxon>Agaricomycetes</taxon>
        <taxon>Polyporales</taxon>
        <taxon>Meripilaceae</taxon>
        <taxon>Meripilus</taxon>
    </lineage>
</organism>
<gene>
    <name evidence="5" type="ORF">NLI96_g11133</name>
</gene>
<evidence type="ECO:0000259" key="4">
    <source>
        <dbReference type="Pfam" id="PF05426"/>
    </source>
</evidence>
<keyword evidence="6" id="KW-1185">Reference proteome</keyword>
<dbReference type="Proteomes" id="UP001212997">
    <property type="component" value="Unassembled WGS sequence"/>
</dbReference>
<dbReference type="AlphaFoldDB" id="A0AAD5UUQ9"/>
<protein>
    <recommendedName>
        <fullName evidence="4">Alginate lyase domain-containing protein</fullName>
    </recommendedName>
</protein>
<accession>A0AAD5UUQ9</accession>
<keyword evidence="1 3" id="KW-0732">Signal</keyword>
<comment type="caution">
    <text evidence="5">The sequence shown here is derived from an EMBL/GenBank/DDBJ whole genome shotgun (WGS) entry which is preliminary data.</text>
</comment>
<dbReference type="GO" id="GO:0042597">
    <property type="term" value="C:periplasmic space"/>
    <property type="evidence" value="ECO:0007669"/>
    <property type="project" value="InterPro"/>
</dbReference>
<evidence type="ECO:0000313" key="5">
    <source>
        <dbReference type="EMBL" id="KAJ3476475.1"/>
    </source>
</evidence>
<evidence type="ECO:0000256" key="3">
    <source>
        <dbReference type="SAM" id="SignalP"/>
    </source>
</evidence>
<dbReference type="GO" id="GO:0016829">
    <property type="term" value="F:lyase activity"/>
    <property type="evidence" value="ECO:0007669"/>
    <property type="project" value="UniProtKB-KW"/>
</dbReference>
<evidence type="ECO:0000256" key="1">
    <source>
        <dbReference type="ARBA" id="ARBA00022729"/>
    </source>
</evidence>
<reference evidence="5" key="1">
    <citation type="submission" date="2022-07" db="EMBL/GenBank/DDBJ databases">
        <title>Genome Sequence of Physisporinus lineatus.</title>
        <authorList>
            <person name="Buettner E."/>
        </authorList>
    </citation>
    <scope>NUCLEOTIDE SEQUENCE</scope>
    <source>
        <strain evidence="5">VT162</strain>
    </source>
</reference>
<dbReference type="Gene3D" id="1.50.10.100">
    <property type="entry name" value="Chondroitin AC/alginate lyase"/>
    <property type="match status" value="1"/>
</dbReference>
<dbReference type="Pfam" id="PF05426">
    <property type="entry name" value="Alginate_lyase"/>
    <property type="match status" value="1"/>
</dbReference>
<name>A0AAD5UUQ9_9APHY</name>
<evidence type="ECO:0000313" key="6">
    <source>
        <dbReference type="Proteomes" id="UP001212997"/>
    </source>
</evidence>